<dbReference type="EMBL" id="UGZE01000001">
    <property type="protein sequence ID" value="SUJ13967.1"/>
    <property type="molecule type" value="Genomic_DNA"/>
</dbReference>
<dbReference type="GeneID" id="97287120"/>
<proteinExistence type="predicted"/>
<dbReference type="InterPro" id="IPR023204">
    <property type="entry name" value="SP1917_dom_sf"/>
</dbReference>
<dbReference type="Proteomes" id="UP000321598">
    <property type="component" value="Unassembled WGS sequence"/>
</dbReference>
<evidence type="ECO:0000313" key="2">
    <source>
        <dbReference type="EMBL" id="SUJ13967.1"/>
    </source>
</evidence>
<protein>
    <submittedName>
        <fullName evidence="2">Uncharacterized protein conserved in bacteria</fullName>
    </submittedName>
</protein>
<dbReference type="EMBL" id="BKAV01000024">
    <property type="protein sequence ID" value="GEQ01018.1"/>
    <property type="molecule type" value="Genomic_DNA"/>
</dbReference>
<dbReference type="Proteomes" id="UP000254956">
    <property type="component" value="Unassembled WGS sequence"/>
</dbReference>
<organism evidence="2 3">
    <name type="scientific">Staphylococcus arlettae</name>
    <dbReference type="NCBI Taxonomy" id="29378"/>
    <lineage>
        <taxon>Bacteria</taxon>
        <taxon>Bacillati</taxon>
        <taxon>Bacillota</taxon>
        <taxon>Bacilli</taxon>
        <taxon>Bacillales</taxon>
        <taxon>Staphylococcaceae</taxon>
        <taxon>Staphylococcus</taxon>
    </lineage>
</organism>
<dbReference type="OrthoDB" id="3192540at2"/>
<dbReference type="Pfam" id="PF09966">
    <property type="entry name" value="DUF2200"/>
    <property type="match status" value="1"/>
</dbReference>
<sequence length="116" mass="13350">MSQPKIYTMAVNKVYPHYVTKVEKKGRTQDEVDEVISWLTGYDIKTLHQQLNADVDFETFFAEAPRLNPSRRNITGVICGVRVENMEESLMKEIRYLDKLIDDVAKGKSLATILDK</sequence>
<evidence type="ECO:0000313" key="4">
    <source>
        <dbReference type="Proteomes" id="UP000321598"/>
    </source>
</evidence>
<dbReference type="STRING" id="1212545.SARL_08138"/>
<reference evidence="2 3" key="1">
    <citation type="submission" date="2018-06" db="EMBL/GenBank/DDBJ databases">
        <authorList>
            <consortium name="Pathogen Informatics"/>
            <person name="Doyle S."/>
        </authorList>
    </citation>
    <scope>NUCLEOTIDE SEQUENCE [LARGE SCALE GENOMIC DNA]</scope>
    <source>
        <strain evidence="2 3">NCTC12413</strain>
    </source>
</reference>
<dbReference type="InterPro" id="IPR014580">
    <property type="entry name" value="UCP033199"/>
</dbReference>
<accession>A0A380C6Q4</accession>
<evidence type="ECO:0000313" key="1">
    <source>
        <dbReference type="EMBL" id="GEQ01018.1"/>
    </source>
</evidence>
<name>A0A380C6Q4_9STAP</name>
<dbReference type="RefSeq" id="WP_002510352.1">
    <property type="nucleotide sequence ID" value="NZ_AP019698.1"/>
</dbReference>
<reference evidence="1 4" key="2">
    <citation type="submission" date="2019-07" db="EMBL/GenBank/DDBJ databases">
        <title>Whole genome shotgun sequence of Staphylococcus arlettae NBRC 109765.</title>
        <authorList>
            <person name="Hosoyama A."/>
            <person name="Uohara A."/>
            <person name="Ohji S."/>
            <person name="Ichikawa N."/>
        </authorList>
    </citation>
    <scope>NUCLEOTIDE SEQUENCE [LARGE SCALE GENOMIC DNA]</scope>
    <source>
        <strain evidence="1 4">NBRC 109765</strain>
    </source>
</reference>
<keyword evidence="4" id="KW-1185">Reference proteome</keyword>
<evidence type="ECO:0000313" key="3">
    <source>
        <dbReference type="Proteomes" id="UP000254956"/>
    </source>
</evidence>
<gene>
    <name evidence="2" type="ORF">NCTC12413_00773</name>
    <name evidence="1" type="ORF">SAR03_20550</name>
</gene>
<dbReference type="Gene3D" id="1.10.8.290">
    <property type="entry name" value="uncharacterized protein sp1917 domain"/>
    <property type="match status" value="1"/>
</dbReference>
<dbReference type="AlphaFoldDB" id="A0A380C6Q4"/>
<dbReference type="PIRSF" id="PIRSF033199">
    <property type="entry name" value="UCP033199"/>
    <property type="match status" value="1"/>
</dbReference>